<dbReference type="Pfam" id="PF00702">
    <property type="entry name" value="Hydrolase"/>
    <property type="match status" value="1"/>
</dbReference>
<dbReference type="Gene3D" id="3.40.1110.10">
    <property type="entry name" value="Calcium-transporting ATPase, cytoplasmic domain N"/>
    <property type="match status" value="1"/>
</dbReference>
<proteinExistence type="inferred from homology"/>
<keyword evidence="9" id="KW-1278">Translocase</keyword>
<dbReference type="EMBL" id="VSSQ01001546">
    <property type="protein sequence ID" value="MPM09234.1"/>
    <property type="molecule type" value="Genomic_DNA"/>
</dbReference>
<feature type="transmembrane region" description="Helical" evidence="12">
    <location>
        <begin position="337"/>
        <end position="357"/>
    </location>
</feature>
<keyword evidence="6" id="KW-0547">Nucleotide-binding</keyword>
<dbReference type="InterPro" id="IPR027256">
    <property type="entry name" value="P-typ_ATPase_IB"/>
</dbReference>
<comment type="subcellular location">
    <subcellularLocation>
        <location evidence="1">Cell membrane</location>
        <topology evidence="1">Multi-pass membrane protein</topology>
    </subcellularLocation>
</comment>
<dbReference type="GO" id="GO:0016887">
    <property type="term" value="F:ATP hydrolysis activity"/>
    <property type="evidence" value="ECO:0007669"/>
    <property type="project" value="InterPro"/>
</dbReference>
<evidence type="ECO:0000256" key="12">
    <source>
        <dbReference type="SAM" id="Phobius"/>
    </source>
</evidence>
<dbReference type="SFLD" id="SFLDG00002">
    <property type="entry name" value="C1.7:_P-type_atpase_like"/>
    <property type="match status" value="1"/>
</dbReference>
<dbReference type="SUPFAM" id="SSF81653">
    <property type="entry name" value="Calcium ATPase, transduction domain A"/>
    <property type="match status" value="1"/>
</dbReference>
<protein>
    <submittedName>
        <fullName evidence="14">Zinc-transporting ATPase</fullName>
        <ecNumber evidence="14">3.6.3.-</ecNumber>
    </submittedName>
</protein>
<dbReference type="InterPro" id="IPR008250">
    <property type="entry name" value="ATPase_P-typ_transduc_dom_A_sf"/>
</dbReference>
<sequence>MQSRFITIYFWNRRKDPEIAEIFVIQEVNDGKQRTYKLYREAIEMETVQKQQSQEKHNHNHGHDHDHGKMPVVLYFVGLALAVIALFLNEDYQLLQNVLFSIATISAGYHVIVLEGLGETIENSKNQKKFMPNSHILMGLAAIGASLMGNFWEGTLLILIFSGAHFLEDYAEGRSKREITKLLEMNPTTARLILPDGSTKNVDVSELKVGDQLQVLNGDQVPIDGVILSGSTSIDESSINGESIPKEKYKGDGVFGSTINGTGSFTMKVTKENEDTVFSKILQLVNQNQDNQTKAASIIQKFEPKYVTVVLIAIPLFMLLAPFLLDWTWSQSVYRGLVLLVAASPCALAAATVSATLSTTSNLAKKGVLSKGSSYLSQLADIKAIAFDKTGTLTKGKPEVTNYYFADSVNEENMIDIVVALEKESNHPLADAILRKFEQKNKLTIDVENQIGKGLTGDYKGRNYRIGKPTSFDDVSDEYSRLNNEWASEGKTVVYVAVDEEVLGLIALMDIPSEHAKATIEYFRKQGIHTTLITGDSEMTGKAVAKQLGIDEVIANVMPEDKSRIIDEQKEKYGVTAMVGDGVNDAPALVNADVGIAMGDGTDVAVEVSDLVLMQNNLSKLVQSHNISSKMNRVIWQNIIFSMAVVAFLIVVSFLGLTDIAISVIIHEGSTLVVILNGLRLLRAV</sequence>
<dbReference type="SFLD" id="SFLDF00027">
    <property type="entry name" value="p-type_atpase"/>
    <property type="match status" value="1"/>
</dbReference>
<dbReference type="InterPro" id="IPR023299">
    <property type="entry name" value="ATPase_P-typ_cyto_dom_N"/>
</dbReference>
<dbReference type="InterPro" id="IPR001757">
    <property type="entry name" value="P_typ_ATPase"/>
</dbReference>
<dbReference type="GO" id="GO:0005886">
    <property type="term" value="C:plasma membrane"/>
    <property type="evidence" value="ECO:0007669"/>
    <property type="project" value="UniProtKB-SubCell"/>
</dbReference>
<dbReference type="PROSITE" id="PS00154">
    <property type="entry name" value="ATPASE_E1_E2"/>
    <property type="match status" value="1"/>
</dbReference>
<keyword evidence="14" id="KW-0378">Hydrolase</keyword>
<keyword evidence="11 12" id="KW-0472">Membrane</keyword>
<feature type="transmembrane region" description="Helical" evidence="12">
    <location>
        <begin position="94"/>
        <end position="118"/>
    </location>
</feature>
<evidence type="ECO:0000256" key="5">
    <source>
        <dbReference type="ARBA" id="ARBA00022723"/>
    </source>
</evidence>
<dbReference type="PRINTS" id="PR00119">
    <property type="entry name" value="CATATPASE"/>
</dbReference>
<dbReference type="Gene3D" id="2.70.150.10">
    <property type="entry name" value="Calcium-transporting ATPase, cytoplasmic transduction domain A"/>
    <property type="match status" value="1"/>
</dbReference>
<evidence type="ECO:0000256" key="10">
    <source>
        <dbReference type="ARBA" id="ARBA00022989"/>
    </source>
</evidence>
<feature type="transmembrane region" description="Helical" evidence="12">
    <location>
        <begin position="72"/>
        <end position="88"/>
    </location>
</feature>
<dbReference type="PANTHER" id="PTHR43079:SF1">
    <property type="entry name" value="CADMIUM_ZINC-TRANSPORTING ATPASE HMA1, CHLOROPLASTIC-RELATED"/>
    <property type="match status" value="1"/>
</dbReference>
<organism evidence="14">
    <name type="scientific">bioreactor metagenome</name>
    <dbReference type="NCBI Taxonomy" id="1076179"/>
    <lineage>
        <taxon>unclassified sequences</taxon>
        <taxon>metagenomes</taxon>
        <taxon>ecological metagenomes</taxon>
    </lineage>
</organism>
<feature type="domain" description="P-type ATPase A" evidence="13">
    <location>
        <begin position="184"/>
        <end position="285"/>
    </location>
</feature>
<comment type="caution">
    <text evidence="14">The sequence shown here is derived from an EMBL/GenBank/DDBJ whole genome shotgun (WGS) entry which is preliminary data.</text>
</comment>
<evidence type="ECO:0000259" key="13">
    <source>
        <dbReference type="Pfam" id="PF00122"/>
    </source>
</evidence>
<dbReference type="AlphaFoldDB" id="A0A644X527"/>
<accession>A0A644X527</accession>
<evidence type="ECO:0000256" key="1">
    <source>
        <dbReference type="ARBA" id="ARBA00004651"/>
    </source>
</evidence>
<evidence type="ECO:0000256" key="4">
    <source>
        <dbReference type="ARBA" id="ARBA00022692"/>
    </source>
</evidence>
<evidence type="ECO:0000313" key="14">
    <source>
        <dbReference type="EMBL" id="MPM09234.1"/>
    </source>
</evidence>
<keyword evidence="5" id="KW-0479">Metal-binding</keyword>
<keyword evidence="8" id="KW-0460">Magnesium</keyword>
<feature type="transmembrane region" description="Helical" evidence="12">
    <location>
        <begin position="306"/>
        <end position="325"/>
    </location>
</feature>
<dbReference type="InterPro" id="IPR023298">
    <property type="entry name" value="ATPase_P-typ_TM_dom_sf"/>
</dbReference>
<name>A0A644X527_9ZZZZ</name>
<dbReference type="InterPro" id="IPR036412">
    <property type="entry name" value="HAD-like_sf"/>
</dbReference>
<keyword evidence="7" id="KW-0067">ATP-binding</keyword>
<keyword evidence="4 12" id="KW-0812">Transmembrane</keyword>
<comment type="similarity">
    <text evidence="2">Belongs to the cation transport ATPase (P-type) (TC 3.A.3) family. Type IB subfamily.</text>
</comment>
<reference evidence="14" key="1">
    <citation type="submission" date="2019-08" db="EMBL/GenBank/DDBJ databases">
        <authorList>
            <person name="Kucharzyk K."/>
            <person name="Murdoch R.W."/>
            <person name="Higgins S."/>
            <person name="Loffler F."/>
        </authorList>
    </citation>
    <scope>NUCLEOTIDE SEQUENCE</scope>
</reference>
<dbReference type="InterPro" id="IPR018303">
    <property type="entry name" value="ATPase_P-typ_P_site"/>
</dbReference>
<evidence type="ECO:0000256" key="7">
    <source>
        <dbReference type="ARBA" id="ARBA00022840"/>
    </source>
</evidence>
<dbReference type="InterPro" id="IPR051949">
    <property type="entry name" value="Cation_Transport_ATPase"/>
</dbReference>
<gene>
    <name evidence="14" type="primary">zosA_1</name>
    <name evidence="14" type="ORF">SDC9_55550</name>
</gene>
<dbReference type="Gene3D" id="3.40.50.1000">
    <property type="entry name" value="HAD superfamily/HAD-like"/>
    <property type="match status" value="1"/>
</dbReference>
<evidence type="ECO:0000256" key="8">
    <source>
        <dbReference type="ARBA" id="ARBA00022842"/>
    </source>
</evidence>
<dbReference type="PANTHER" id="PTHR43079">
    <property type="entry name" value="PROBABLE CADMIUM/ZINC-TRANSPORTING ATPASE HMA1"/>
    <property type="match status" value="1"/>
</dbReference>
<dbReference type="InterPro" id="IPR023214">
    <property type="entry name" value="HAD_sf"/>
</dbReference>
<dbReference type="SUPFAM" id="SSF81665">
    <property type="entry name" value="Calcium ATPase, transmembrane domain M"/>
    <property type="match status" value="1"/>
</dbReference>
<evidence type="ECO:0000256" key="11">
    <source>
        <dbReference type="ARBA" id="ARBA00023136"/>
    </source>
</evidence>
<feature type="transmembrane region" description="Helical" evidence="12">
    <location>
        <begin position="660"/>
        <end position="682"/>
    </location>
</feature>
<dbReference type="GO" id="GO:0046872">
    <property type="term" value="F:metal ion binding"/>
    <property type="evidence" value="ECO:0007669"/>
    <property type="project" value="UniProtKB-KW"/>
</dbReference>
<evidence type="ECO:0000256" key="6">
    <source>
        <dbReference type="ARBA" id="ARBA00022741"/>
    </source>
</evidence>
<dbReference type="NCBIfam" id="TIGR01525">
    <property type="entry name" value="ATPase-IB_hvy"/>
    <property type="match status" value="1"/>
</dbReference>
<dbReference type="GO" id="GO:0005524">
    <property type="term" value="F:ATP binding"/>
    <property type="evidence" value="ECO:0007669"/>
    <property type="project" value="UniProtKB-KW"/>
</dbReference>
<dbReference type="Pfam" id="PF00122">
    <property type="entry name" value="E1-E2_ATPase"/>
    <property type="match status" value="1"/>
</dbReference>
<evidence type="ECO:0000256" key="9">
    <source>
        <dbReference type="ARBA" id="ARBA00022967"/>
    </source>
</evidence>
<evidence type="ECO:0000256" key="2">
    <source>
        <dbReference type="ARBA" id="ARBA00006024"/>
    </source>
</evidence>
<dbReference type="EC" id="3.6.3.-" evidence="14"/>
<dbReference type="FunFam" id="2.70.150.10:FF:000020">
    <property type="entry name" value="Copper-exporting P-type ATPase A"/>
    <property type="match status" value="1"/>
</dbReference>
<dbReference type="SUPFAM" id="SSF56784">
    <property type="entry name" value="HAD-like"/>
    <property type="match status" value="1"/>
</dbReference>
<keyword evidence="3" id="KW-1003">Cell membrane</keyword>
<dbReference type="GO" id="GO:0019829">
    <property type="term" value="F:ATPase-coupled monoatomic cation transmembrane transporter activity"/>
    <property type="evidence" value="ECO:0007669"/>
    <property type="project" value="InterPro"/>
</dbReference>
<dbReference type="InterPro" id="IPR044492">
    <property type="entry name" value="P_typ_ATPase_HD_dom"/>
</dbReference>
<dbReference type="SFLD" id="SFLDS00003">
    <property type="entry name" value="Haloacid_Dehalogenase"/>
    <property type="match status" value="1"/>
</dbReference>
<dbReference type="CDD" id="cd07551">
    <property type="entry name" value="P-type_ATPase_HM_ZosA_PfeT-like"/>
    <property type="match status" value="1"/>
</dbReference>
<feature type="transmembrane region" description="Helical" evidence="12">
    <location>
        <begin position="634"/>
        <end position="654"/>
    </location>
</feature>
<keyword evidence="10 12" id="KW-1133">Transmembrane helix</keyword>
<dbReference type="NCBIfam" id="TIGR01494">
    <property type="entry name" value="ATPase_P-type"/>
    <property type="match status" value="1"/>
</dbReference>
<evidence type="ECO:0000256" key="3">
    <source>
        <dbReference type="ARBA" id="ARBA00022475"/>
    </source>
</evidence>
<dbReference type="InterPro" id="IPR059000">
    <property type="entry name" value="ATPase_P-type_domA"/>
</dbReference>